<dbReference type="Proteomes" id="UP000515211">
    <property type="component" value="Chromosome 9"/>
</dbReference>
<dbReference type="GO" id="GO:0050660">
    <property type="term" value="F:flavin adenine dinucleotide binding"/>
    <property type="evidence" value="ECO:0007669"/>
    <property type="project" value="InterPro"/>
</dbReference>
<gene>
    <name evidence="8" type="primary">LOC107467807</name>
</gene>
<dbReference type="EC" id="1.-.-.-" evidence="5"/>
<feature type="compositionally biased region" description="Polar residues" evidence="6">
    <location>
        <begin position="136"/>
        <end position="147"/>
    </location>
</feature>
<evidence type="ECO:0000313" key="7">
    <source>
        <dbReference type="Proteomes" id="UP000515211"/>
    </source>
</evidence>
<sequence length="164" mass="18615">FAGISAWRGKQMHSHNYRTPESFQDQIDSVHQDGRVVFKDGDTDGAKIIVHCTGYKYDFPFLETNGEVSVDDNWVRPLYKHVFPQALAPRLSFVGLPWKVVPFPMFKLQTKWIAGALSNRLALPSKEEMTQDPEAFNSSLEASGTSKRYTDNTANYQMVPKVKT</sequence>
<evidence type="ECO:0000256" key="1">
    <source>
        <dbReference type="ARBA" id="ARBA00009183"/>
    </source>
</evidence>
<evidence type="ECO:0000256" key="6">
    <source>
        <dbReference type="SAM" id="MobiDB-lite"/>
    </source>
</evidence>
<feature type="non-terminal residue" evidence="8">
    <location>
        <position position="1"/>
    </location>
</feature>
<dbReference type="SUPFAM" id="SSF51905">
    <property type="entry name" value="FAD/NAD(P)-binding domain"/>
    <property type="match status" value="1"/>
</dbReference>
<evidence type="ECO:0000313" key="8">
    <source>
        <dbReference type="RefSeq" id="XP_052110400.1"/>
    </source>
</evidence>
<dbReference type="Pfam" id="PF00743">
    <property type="entry name" value="FMO-like"/>
    <property type="match status" value="1"/>
</dbReference>
<evidence type="ECO:0000256" key="5">
    <source>
        <dbReference type="RuleBase" id="RU361177"/>
    </source>
</evidence>
<accession>A0A9C6T5N5</accession>
<keyword evidence="4 5" id="KW-0560">Oxidoreductase</keyword>
<organism evidence="7 8">
    <name type="scientific">Arachis duranensis</name>
    <name type="common">Wild peanut</name>
    <dbReference type="NCBI Taxonomy" id="130453"/>
    <lineage>
        <taxon>Eukaryota</taxon>
        <taxon>Viridiplantae</taxon>
        <taxon>Streptophyta</taxon>
        <taxon>Embryophyta</taxon>
        <taxon>Tracheophyta</taxon>
        <taxon>Spermatophyta</taxon>
        <taxon>Magnoliopsida</taxon>
        <taxon>eudicotyledons</taxon>
        <taxon>Gunneridae</taxon>
        <taxon>Pentapetalae</taxon>
        <taxon>rosids</taxon>
        <taxon>fabids</taxon>
        <taxon>Fabales</taxon>
        <taxon>Fabaceae</taxon>
        <taxon>Papilionoideae</taxon>
        <taxon>50 kb inversion clade</taxon>
        <taxon>dalbergioids sensu lato</taxon>
        <taxon>Dalbergieae</taxon>
        <taxon>Pterocarpus clade</taxon>
        <taxon>Arachis</taxon>
    </lineage>
</organism>
<keyword evidence="2 5" id="KW-0285">Flavoprotein</keyword>
<dbReference type="InterPro" id="IPR050346">
    <property type="entry name" value="FMO-like"/>
</dbReference>
<dbReference type="KEGG" id="adu:107467807"/>
<dbReference type="GO" id="GO:0004499">
    <property type="term" value="F:N,N-dimethylaniline monooxygenase activity"/>
    <property type="evidence" value="ECO:0007669"/>
    <property type="project" value="InterPro"/>
</dbReference>
<comment type="cofactor">
    <cofactor evidence="5">
        <name>FAD</name>
        <dbReference type="ChEBI" id="CHEBI:57692"/>
    </cofactor>
</comment>
<name>A0A9C6T5N5_ARADU</name>
<reference evidence="8" key="2">
    <citation type="submission" date="2025-08" db="UniProtKB">
        <authorList>
            <consortium name="RefSeq"/>
        </authorList>
    </citation>
    <scope>IDENTIFICATION</scope>
    <source>
        <tissue evidence="8">Whole plant</tissue>
    </source>
</reference>
<dbReference type="GO" id="GO:0050661">
    <property type="term" value="F:NADP binding"/>
    <property type="evidence" value="ECO:0007669"/>
    <property type="project" value="InterPro"/>
</dbReference>
<reference evidence="7" key="1">
    <citation type="journal article" date="2016" name="Nat. Genet.">
        <title>The genome sequences of Arachis duranensis and Arachis ipaensis, the diploid ancestors of cultivated peanut.</title>
        <authorList>
            <person name="Bertioli D.J."/>
            <person name="Cannon S.B."/>
            <person name="Froenicke L."/>
            <person name="Huang G."/>
            <person name="Farmer A.D."/>
            <person name="Cannon E.K."/>
            <person name="Liu X."/>
            <person name="Gao D."/>
            <person name="Clevenger J."/>
            <person name="Dash S."/>
            <person name="Ren L."/>
            <person name="Moretzsohn M.C."/>
            <person name="Shirasawa K."/>
            <person name="Huang W."/>
            <person name="Vidigal B."/>
            <person name="Abernathy B."/>
            <person name="Chu Y."/>
            <person name="Niederhuth C.E."/>
            <person name="Umale P."/>
            <person name="Araujo A.C."/>
            <person name="Kozik A."/>
            <person name="Kim K.D."/>
            <person name="Burow M.D."/>
            <person name="Varshney R.K."/>
            <person name="Wang X."/>
            <person name="Zhang X."/>
            <person name="Barkley N."/>
            <person name="Guimaraes P.M."/>
            <person name="Isobe S."/>
            <person name="Guo B."/>
            <person name="Liao B."/>
            <person name="Stalker H.T."/>
            <person name="Schmitz R.J."/>
            <person name="Scheffler B.E."/>
            <person name="Leal-Bertioli S.C."/>
            <person name="Xun X."/>
            <person name="Jackson S.A."/>
            <person name="Michelmore R."/>
            <person name="Ozias-Akins P."/>
        </authorList>
    </citation>
    <scope>NUCLEOTIDE SEQUENCE [LARGE SCALE GENOMIC DNA]</scope>
    <source>
        <strain evidence="7">cv. V14167</strain>
    </source>
</reference>
<dbReference type="AlphaFoldDB" id="A0A9C6T5N5"/>
<feature type="region of interest" description="Disordered" evidence="6">
    <location>
        <begin position="128"/>
        <end position="147"/>
    </location>
</feature>
<keyword evidence="3 5" id="KW-0274">FAD</keyword>
<keyword evidence="5" id="KW-0503">Monooxygenase</keyword>
<evidence type="ECO:0000256" key="4">
    <source>
        <dbReference type="ARBA" id="ARBA00023002"/>
    </source>
</evidence>
<dbReference type="Gene3D" id="3.50.50.60">
    <property type="entry name" value="FAD/NAD(P)-binding domain"/>
    <property type="match status" value="1"/>
</dbReference>
<keyword evidence="7" id="KW-1185">Reference proteome</keyword>
<comment type="similarity">
    <text evidence="1 5">Belongs to the FMO family.</text>
</comment>
<dbReference type="InterPro" id="IPR020946">
    <property type="entry name" value="Flavin_mOase-like"/>
</dbReference>
<protein>
    <recommendedName>
        <fullName evidence="5">Flavin-containing monooxygenase</fullName>
        <ecNumber evidence="5">1.-.-.-</ecNumber>
    </recommendedName>
</protein>
<dbReference type="PANTHER" id="PTHR23023">
    <property type="entry name" value="DIMETHYLANILINE MONOOXYGENASE"/>
    <property type="match status" value="1"/>
</dbReference>
<proteinExistence type="inferred from homology"/>
<evidence type="ECO:0000256" key="3">
    <source>
        <dbReference type="ARBA" id="ARBA00022827"/>
    </source>
</evidence>
<evidence type="ECO:0000256" key="2">
    <source>
        <dbReference type="ARBA" id="ARBA00022630"/>
    </source>
</evidence>
<dbReference type="GeneID" id="107467807"/>
<dbReference type="InterPro" id="IPR036188">
    <property type="entry name" value="FAD/NAD-bd_sf"/>
</dbReference>
<dbReference type="RefSeq" id="XP_052110400.1">
    <property type="nucleotide sequence ID" value="XM_052254440.1"/>
</dbReference>